<name>A0ABX3KG47_9GAMM</name>
<evidence type="ECO:0000313" key="3">
    <source>
        <dbReference type="Proteomes" id="UP000189410"/>
    </source>
</evidence>
<evidence type="ECO:0000313" key="2">
    <source>
        <dbReference type="EMBL" id="OOE87793.1"/>
    </source>
</evidence>
<proteinExistence type="predicted"/>
<dbReference type="EMBL" id="MUFB01000001">
    <property type="protein sequence ID" value="OOE87793.1"/>
    <property type="molecule type" value="Genomic_DNA"/>
</dbReference>
<organism evidence="2 3">
    <name type="scientific">Salinivibrio siamensis</name>
    <dbReference type="NCBI Taxonomy" id="414286"/>
    <lineage>
        <taxon>Bacteria</taxon>
        <taxon>Pseudomonadati</taxon>
        <taxon>Pseudomonadota</taxon>
        <taxon>Gammaproteobacteria</taxon>
        <taxon>Vibrionales</taxon>
        <taxon>Vibrionaceae</taxon>
        <taxon>Salinivibrio</taxon>
    </lineage>
</organism>
<gene>
    <name evidence="2" type="ORF">BZG73_00450</name>
</gene>
<accession>A0ABX3KG47</accession>
<dbReference type="Proteomes" id="UP000189410">
    <property type="component" value="Unassembled WGS sequence"/>
</dbReference>
<sequence length="66" mass="7374">MFMQTHGQQANNNGERQSATVKKSNASFTTVALMEKAFFRKRPRSLIAGHDKHSGTINSQKVNVLK</sequence>
<evidence type="ECO:0000256" key="1">
    <source>
        <dbReference type="SAM" id="MobiDB-lite"/>
    </source>
</evidence>
<comment type="caution">
    <text evidence="2">The sequence shown here is derived from an EMBL/GenBank/DDBJ whole genome shotgun (WGS) entry which is preliminary data.</text>
</comment>
<keyword evidence="3" id="KW-1185">Reference proteome</keyword>
<protein>
    <submittedName>
        <fullName evidence="2">Uncharacterized protein</fullName>
    </submittedName>
</protein>
<reference evidence="2 3" key="1">
    <citation type="journal article" date="2017" name="Genome Announc.">
        <title>Draft Genome Sequences of Salinivibrio proteolyticus, Salinivibrio sharmensis, Salinivibrio siamensis, Salinivibrio costicola subsp. alcaliphilus, Salinivibrio costicola subsp. vallismortis, and 29 New Isolates Belonging to the Genus Salinivibrio.</title>
        <authorList>
            <person name="Lopez-Hermoso C."/>
            <person name="de la Haba R.R."/>
            <person name="Sanchez-Porro C."/>
            <person name="Bayliss S.C."/>
            <person name="Feil E.J."/>
            <person name="Ventosa A."/>
        </authorList>
    </citation>
    <scope>NUCLEOTIDE SEQUENCE [LARGE SCALE GENOMIC DNA]</scope>
    <source>
        <strain evidence="2 3">JCM 14472</strain>
    </source>
</reference>
<feature type="region of interest" description="Disordered" evidence="1">
    <location>
        <begin position="1"/>
        <end position="25"/>
    </location>
</feature>